<organism evidence="8 9">
    <name type="scientific">Limulus polyphemus</name>
    <name type="common">Atlantic horseshoe crab</name>
    <dbReference type="NCBI Taxonomy" id="6850"/>
    <lineage>
        <taxon>Eukaryota</taxon>
        <taxon>Metazoa</taxon>
        <taxon>Ecdysozoa</taxon>
        <taxon>Arthropoda</taxon>
        <taxon>Chelicerata</taxon>
        <taxon>Merostomata</taxon>
        <taxon>Xiphosura</taxon>
        <taxon>Limulidae</taxon>
        <taxon>Limulus</taxon>
    </lineage>
</organism>
<keyword evidence="2" id="KW-0547">Nucleotide-binding</keyword>
<dbReference type="Proteomes" id="UP000694941">
    <property type="component" value="Unplaced"/>
</dbReference>
<reference evidence="9" key="1">
    <citation type="submission" date="2025-08" db="UniProtKB">
        <authorList>
            <consortium name="RefSeq"/>
        </authorList>
    </citation>
    <scope>IDENTIFICATION</scope>
    <source>
        <tissue evidence="9">Muscle</tissue>
    </source>
</reference>
<dbReference type="Gene3D" id="1.10.510.10">
    <property type="entry name" value="Transferase(Phosphotransferase) domain 1"/>
    <property type="match status" value="1"/>
</dbReference>
<evidence type="ECO:0000259" key="6">
    <source>
        <dbReference type="PROSITE" id="PS50011"/>
    </source>
</evidence>
<dbReference type="PRINTS" id="PR00109">
    <property type="entry name" value="TYRKINASE"/>
</dbReference>
<proteinExistence type="predicted"/>
<comment type="subcellular location">
    <subcellularLocation>
        <location evidence="1">Membrane</location>
        <topology evidence="1">Single-pass membrane protein</topology>
    </subcellularLocation>
</comment>
<dbReference type="SMART" id="SM00219">
    <property type="entry name" value="TyrKc"/>
    <property type="match status" value="1"/>
</dbReference>
<dbReference type="CDD" id="cd09488">
    <property type="entry name" value="SAM_EPH-R"/>
    <property type="match status" value="1"/>
</dbReference>
<keyword evidence="5" id="KW-0675">Receptor</keyword>
<dbReference type="InterPro" id="IPR020635">
    <property type="entry name" value="Tyr_kinase_cat_dom"/>
</dbReference>
<dbReference type="SMART" id="SM00454">
    <property type="entry name" value="SAM"/>
    <property type="match status" value="1"/>
</dbReference>
<keyword evidence="8" id="KW-1185">Reference proteome</keyword>
<dbReference type="InterPro" id="IPR013761">
    <property type="entry name" value="SAM/pointed_sf"/>
</dbReference>
<dbReference type="GeneID" id="106477039"/>
<dbReference type="InterPro" id="IPR001245">
    <property type="entry name" value="Ser-Thr/Tyr_kinase_cat_dom"/>
</dbReference>
<evidence type="ECO:0000256" key="2">
    <source>
        <dbReference type="ARBA" id="ARBA00022741"/>
    </source>
</evidence>
<accession>A0ABM1RYK4</accession>
<dbReference type="InterPro" id="IPR050449">
    <property type="entry name" value="Ephrin_rcpt_TKs"/>
</dbReference>
<keyword evidence="3" id="KW-0067">ATP-binding</keyword>
<protein>
    <submittedName>
        <fullName evidence="9">Ephrin type-A receptor 4-like</fullName>
    </submittedName>
</protein>
<feature type="non-terminal residue" evidence="9">
    <location>
        <position position="1"/>
    </location>
</feature>
<evidence type="ECO:0000256" key="1">
    <source>
        <dbReference type="ARBA" id="ARBA00004167"/>
    </source>
</evidence>
<dbReference type="PROSITE" id="PS50011">
    <property type="entry name" value="PROTEIN_KINASE_DOM"/>
    <property type="match status" value="1"/>
</dbReference>
<dbReference type="Pfam" id="PF00536">
    <property type="entry name" value="SAM_1"/>
    <property type="match status" value="1"/>
</dbReference>
<dbReference type="InterPro" id="IPR001660">
    <property type="entry name" value="SAM"/>
</dbReference>
<gene>
    <name evidence="9" type="primary">LOC106477039</name>
</gene>
<dbReference type="SUPFAM" id="SSF56112">
    <property type="entry name" value="Protein kinase-like (PK-like)"/>
    <property type="match status" value="1"/>
</dbReference>
<dbReference type="Gene3D" id="1.10.150.50">
    <property type="entry name" value="Transcription Factor, Ets-1"/>
    <property type="match status" value="1"/>
</dbReference>
<evidence type="ECO:0000256" key="5">
    <source>
        <dbReference type="ARBA" id="ARBA00023170"/>
    </source>
</evidence>
<evidence type="ECO:0000259" key="7">
    <source>
        <dbReference type="PROSITE" id="PS50105"/>
    </source>
</evidence>
<dbReference type="InterPro" id="IPR000719">
    <property type="entry name" value="Prot_kinase_dom"/>
</dbReference>
<dbReference type="PROSITE" id="PS00109">
    <property type="entry name" value="PROTEIN_KINASE_TYR"/>
    <property type="match status" value="1"/>
</dbReference>
<dbReference type="RefSeq" id="XP_022236459.1">
    <property type="nucleotide sequence ID" value="XM_022380751.1"/>
</dbReference>
<evidence type="ECO:0000256" key="4">
    <source>
        <dbReference type="ARBA" id="ARBA00023136"/>
    </source>
</evidence>
<evidence type="ECO:0000256" key="3">
    <source>
        <dbReference type="ARBA" id="ARBA00022840"/>
    </source>
</evidence>
<sequence length="267" mass="30123">ANDGKFQAVQLVGMLRGIASGMQYLSDINYIHRDLAARNVLVNNNLVCKIADFGLSREIECATEGDYTTRGGKIPVRWTAPEAIAFRKFTSASDVWSFGIVCWEVMSYGERPYWNWSNQDVIKNIEKGYRLSAPMDCPEALHQLMLDCWQKERSYRPSFASIVKTLDKLSRCPDSLRKIAVNKNQNPLDPRAPDMMQFKSVSEWLNSLKMGRYLENFDHAGVSTMEAAAGLTRKNLTTLGVTLAGHQKKLLNSVQMLRAQMSDGFLV</sequence>
<dbReference type="PROSITE" id="PS50105">
    <property type="entry name" value="SAM_DOMAIN"/>
    <property type="match status" value="1"/>
</dbReference>
<dbReference type="InterPro" id="IPR008266">
    <property type="entry name" value="Tyr_kinase_AS"/>
</dbReference>
<dbReference type="PANTHER" id="PTHR46877:SF14">
    <property type="entry name" value="RECEPTOR PROTEIN-TYROSINE KINASE"/>
    <property type="match status" value="1"/>
</dbReference>
<name>A0ABM1RYK4_LIMPO</name>
<evidence type="ECO:0000313" key="8">
    <source>
        <dbReference type="Proteomes" id="UP000694941"/>
    </source>
</evidence>
<dbReference type="InterPro" id="IPR011009">
    <property type="entry name" value="Kinase-like_dom_sf"/>
</dbReference>
<feature type="domain" description="SAM" evidence="7">
    <location>
        <begin position="196"/>
        <end position="260"/>
    </location>
</feature>
<keyword evidence="4" id="KW-0472">Membrane</keyword>
<dbReference type="SUPFAM" id="SSF47769">
    <property type="entry name" value="SAM/Pointed domain"/>
    <property type="match status" value="1"/>
</dbReference>
<dbReference type="Pfam" id="PF07714">
    <property type="entry name" value="PK_Tyr_Ser-Thr"/>
    <property type="match status" value="1"/>
</dbReference>
<feature type="domain" description="Protein kinase" evidence="6">
    <location>
        <begin position="1"/>
        <end position="169"/>
    </location>
</feature>
<dbReference type="PANTHER" id="PTHR46877">
    <property type="entry name" value="EPH RECEPTOR A5"/>
    <property type="match status" value="1"/>
</dbReference>
<evidence type="ECO:0000313" key="9">
    <source>
        <dbReference type="RefSeq" id="XP_022236459.1"/>
    </source>
</evidence>